<reference evidence="10" key="1">
    <citation type="submission" date="2021-01" db="EMBL/GenBank/DDBJ databases">
        <authorList>
            <person name="Corre E."/>
            <person name="Pelletier E."/>
            <person name="Niang G."/>
            <person name="Scheremetjew M."/>
            <person name="Finn R."/>
            <person name="Kale V."/>
            <person name="Holt S."/>
            <person name="Cochrane G."/>
            <person name="Meng A."/>
            <person name="Brown T."/>
            <person name="Cohen L."/>
        </authorList>
    </citation>
    <scope>NUCLEOTIDE SEQUENCE</scope>
    <source>
        <strain evidence="10">Isolate 1302-5</strain>
    </source>
</reference>
<feature type="region of interest" description="Disordered" evidence="8">
    <location>
        <begin position="246"/>
        <end position="267"/>
    </location>
</feature>
<evidence type="ECO:0000259" key="9">
    <source>
        <dbReference type="PROSITE" id="PS50162"/>
    </source>
</evidence>
<evidence type="ECO:0000256" key="3">
    <source>
        <dbReference type="ARBA" id="ARBA00022763"/>
    </source>
</evidence>
<feature type="region of interest" description="Disordered" evidence="8">
    <location>
        <begin position="1"/>
        <end position="56"/>
    </location>
</feature>
<dbReference type="GO" id="GO:0008821">
    <property type="term" value="F:crossover junction DNA endonuclease activity"/>
    <property type="evidence" value="ECO:0007669"/>
    <property type="project" value="TreeGrafter"/>
</dbReference>
<dbReference type="GO" id="GO:0000707">
    <property type="term" value="P:meiotic DNA recombinase assembly"/>
    <property type="evidence" value="ECO:0007669"/>
    <property type="project" value="TreeGrafter"/>
</dbReference>
<dbReference type="PANTHER" id="PTHR46239:SF1">
    <property type="entry name" value="DNA REPAIR PROTEIN RAD51 HOMOLOG 3"/>
    <property type="match status" value="1"/>
</dbReference>
<dbReference type="Gene3D" id="3.40.50.300">
    <property type="entry name" value="P-loop containing nucleotide triphosphate hydrolases"/>
    <property type="match status" value="1"/>
</dbReference>
<evidence type="ECO:0000256" key="6">
    <source>
        <dbReference type="ARBA" id="ARBA00023242"/>
    </source>
</evidence>
<keyword evidence="5" id="KW-0234">DNA repair</keyword>
<evidence type="ECO:0000256" key="4">
    <source>
        <dbReference type="ARBA" id="ARBA00022840"/>
    </source>
</evidence>
<dbReference type="SUPFAM" id="SSF52540">
    <property type="entry name" value="P-loop containing nucleoside triphosphate hydrolases"/>
    <property type="match status" value="1"/>
</dbReference>
<keyword evidence="2" id="KW-0547">Nucleotide-binding</keyword>
<feature type="compositionally biased region" description="Polar residues" evidence="8">
    <location>
        <begin position="1"/>
        <end position="12"/>
    </location>
</feature>
<sequence>MWSPKRQSSNSVLFHDDRPCSMSLTPSKALVKHVRSSAERRQKAARSAGKSAPPVPDWFDPENILDGIHVYRVHDEAAQTAAIHSLPAFLKEREANGMPVRVVVIDSIAFHYRCAAAHYDFKSRTRQLASVAAYLSDLSANFDLAVVAVNQMTTKIGAGVGSSSGGGGPESDTYGDSRLVPALGESWAHSTTTRLLLTMDGGFQAVAMGLGGIEGGEGGATRRCRLVKSPHKPAGVAAFQVLEQGIRDAPPQPPSSMAMQRKRPRQL</sequence>
<dbReference type="InterPro" id="IPR027417">
    <property type="entry name" value="P-loop_NTPase"/>
</dbReference>
<evidence type="ECO:0000256" key="5">
    <source>
        <dbReference type="ARBA" id="ARBA00023204"/>
    </source>
</evidence>
<evidence type="ECO:0000256" key="8">
    <source>
        <dbReference type="SAM" id="MobiDB-lite"/>
    </source>
</evidence>
<dbReference type="GO" id="GO:0007131">
    <property type="term" value="P:reciprocal meiotic recombination"/>
    <property type="evidence" value="ECO:0007669"/>
    <property type="project" value="TreeGrafter"/>
</dbReference>
<comment type="subcellular location">
    <subcellularLocation>
        <location evidence="1">Nucleus</location>
    </subcellularLocation>
</comment>
<keyword evidence="6" id="KW-0539">Nucleus</keyword>
<dbReference type="InterPro" id="IPR052093">
    <property type="entry name" value="HR_Repair_Mediator"/>
</dbReference>
<dbReference type="GO" id="GO:0005524">
    <property type="term" value="F:ATP binding"/>
    <property type="evidence" value="ECO:0007669"/>
    <property type="project" value="UniProtKB-KW"/>
</dbReference>
<dbReference type="PROSITE" id="PS50162">
    <property type="entry name" value="RECA_2"/>
    <property type="match status" value="1"/>
</dbReference>
<keyword evidence="3" id="KW-0227">DNA damage</keyword>
<protein>
    <recommendedName>
        <fullName evidence="7">DNA repair protein RAD51 homolog 3</fullName>
    </recommendedName>
</protein>
<keyword evidence="4" id="KW-0067">ATP-binding</keyword>
<feature type="domain" description="RecA family profile 1" evidence="9">
    <location>
        <begin position="1"/>
        <end position="152"/>
    </location>
</feature>
<dbReference type="GO" id="GO:0005657">
    <property type="term" value="C:replication fork"/>
    <property type="evidence" value="ECO:0007669"/>
    <property type="project" value="TreeGrafter"/>
</dbReference>
<dbReference type="Pfam" id="PF08423">
    <property type="entry name" value="Rad51"/>
    <property type="match status" value="1"/>
</dbReference>
<dbReference type="GO" id="GO:0000400">
    <property type="term" value="F:four-way junction DNA binding"/>
    <property type="evidence" value="ECO:0007669"/>
    <property type="project" value="TreeGrafter"/>
</dbReference>
<dbReference type="EMBL" id="HBKQ01047729">
    <property type="protein sequence ID" value="CAE2272588.1"/>
    <property type="molecule type" value="Transcribed_RNA"/>
</dbReference>
<dbReference type="AlphaFoldDB" id="A0A7S4N8G6"/>
<evidence type="ECO:0000256" key="2">
    <source>
        <dbReference type="ARBA" id="ARBA00022741"/>
    </source>
</evidence>
<evidence type="ECO:0000256" key="1">
    <source>
        <dbReference type="ARBA" id="ARBA00004123"/>
    </source>
</evidence>
<organism evidence="10">
    <name type="scientific">Odontella aurita</name>
    <dbReference type="NCBI Taxonomy" id="265563"/>
    <lineage>
        <taxon>Eukaryota</taxon>
        <taxon>Sar</taxon>
        <taxon>Stramenopiles</taxon>
        <taxon>Ochrophyta</taxon>
        <taxon>Bacillariophyta</taxon>
        <taxon>Mediophyceae</taxon>
        <taxon>Biddulphiophycidae</taxon>
        <taxon>Eupodiscales</taxon>
        <taxon>Odontellaceae</taxon>
        <taxon>Odontella</taxon>
    </lineage>
</organism>
<dbReference type="InterPro" id="IPR013632">
    <property type="entry name" value="Rad51_C"/>
</dbReference>
<gene>
    <name evidence="10" type="ORF">OAUR00152_LOCUS32941</name>
</gene>
<name>A0A7S4N8G6_9STRA</name>
<dbReference type="PANTHER" id="PTHR46239">
    <property type="entry name" value="DNA REPAIR PROTEIN RAD51 HOMOLOG 3 RAD51C"/>
    <property type="match status" value="1"/>
</dbReference>
<dbReference type="GO" id="GO:0033063">
    <property type="term" value="C:Rad51B-Rad51C-Rad51D-XRCC2 complex"/>
    <property type="evidence" value="ECO:0007669"/>
    <property type="project" value="TreeGrafter"/>
</dbReference>
<dbReference type="InterPro" id="IPR020588">
    <property type="entry name" value="RecA_ATP-bd"/>
</dbReference>
<accession>A0A7S4N8G6</accession>
<dbReference type="GO" id="GO:0140664">
    <property type="term" value="F:ATP-dependent DNA damage sensor activity"/>
    <property type="evidence" value="ECO:0007669"/>
    <property type="project" value="InterPro"/>
</dbReference>
<proteinExistence type="predicted"/>
<evidence type="ECO:0000313" key="10">
    <source>
        <dbReference type="EMBL" id="CAE2272588.1"/>
    </source>
</evidence>
<dbReference type="GO" id="GO:0033065">
    <property type="term" value="C:Rad51C-XRCC3 complex"/>
    <property type="evidence" value="ECO:0007669"/>
    <property type="project" value="TreeGrafter"/>
</dbReference>
<evidence type="ECO:0000256" key="7">
    <source>
        <dbReference type="ARBA" id="ARBA00040674"/>
    </source>
</evidence>